<evidence type="ECO:0000313" key="3">
    <source>
        <dbReference type="EMBL" id="CDY61536.1"/>
    </source>
</evidence>
<proteinExistence type="predicted"/>
<evidence type="ECO:0000259" key="2">
    <source>
        <dbReference type="Pfam" id="PF25475"/>
    </source>
</evidence>
<dbReference type="EMBL" id="LK034008">
    <property type="protein sequence ID" value="CDY61536.1"/>
    <property type="molecule type" value="Genomic_DNA"/>
</dbReference>
<sequence length="471" mass="53693">MRQFKDKKKDLSPKRLLEFAVICTARRKIRRRYTFSILISKSISFILPWLLWIYFVITETSAVAFCSFPKVSDMSYVPPHKRNSKDPVQPSPFPPLLTKFRRNIDDLKSSYFQGNGIVYSGKYFTKWFLVSSNGIEDEVPPSVNLVPLSSDSSDCINGLKALELMNNDFHKDMITEESEEEERTRWLLVAEKVADDLVFAYEQANKRKEDHEISDNAKLRLVARFGKIVFYGRKAGPVVDYSLKNSRRIFSTDVPTSFIQNIKSNAITSHEFCIDGEKEKYIVKITGPNEIISCKCTVKEDGRLSMYKASLGERVELNPERHLTIDVSCTVKNLDVRLMLAGKRKINTLTENELSNIQGLLSSAIVDLNVKGRLRWPLGTTSSEGGYKIFEVCHVKVTIYKKHTLGLKVRETDGFSERNGTGEIAKGVTLILKEMNTKLQEQNIERGCVLEMLRGVLGTIWDFMSYDGSLM</sequence>
<reference evidence="3 4" key="1">
    <citation type="journal article" date="2014" name="Science">
        <title>Plant genetics. Early allopolyploid evolution in the post-Neolithic Brassica napus oilseed genome.</title>
        <authorList>
            <person name="Chalhoub B."/>
            <person name="Denoeud F."/>
            <person name="Liu S."/>
            <person name="Parkin I.A."/>
            <person name="Tang H."/>
            <person name="Wang X."/>
            <person name="Chiquet J."/>
            <person name="Belcram H."/>
            <person name="Tong C."/>
            <person name="Samans B."/>
            <person name="Correa M."/>
            <person name="Da Silva C."/>
            <person name="Just J."/>
            <person name="Falentin C."/>
            <person name="Koh C.S."/>
            <person name="Le Clainche I."/>
            <person name="Bernard M."/>
            <person name="Bento P."/>
            <person name="Noel B."/>
            <person name="Labadie K."/>
            <person name="Alberti A."/>
            <person name="Charles M."/>
            <person name="Arnaud D."/>
            <person name="Guo H."/>
            <person name="Daviaud C."/>
            <person name="Alamery S."/>
            <person name="Jabbari K."/>
            <person name="Zhao M."/>
            <person name="Edger P.P."/>
            <person name="Chelaifa H."/>
            <person name="Tack D."/>
            <person name="Lassalle G."/>
            <person name="Mestiri I."/>
            <person name="Schnel N."/>
            <person name="Le Paslier M.C."/>
            <person name="Fan G."/>
            <person name="Renault V."/>
            <person name="Bayer P.E."/>
            <person name="Golicz A.A."/>
            <person name="Manoli S."/>
            <person name="Lee T.H."/>
            <person name="Thi V.H."/>
            <person name="Chalabi S."/>
            <person name="Hu Q."/>
            <person name="Fan C."/>
            <person name="Tollenaere R."/>
            <person name="Lu Y."/>
            <person name="Battail C."/>
            <person name="Shen J."/>
            <person name="Sidebottom C.H."/>
            <person name="Wang X."/>
            <person name="Canaguier A."/>
            <person name="Chauveau A."/>
            <person name="Berard A."/>
            <person name="Deniot G."/>
            <person name="Guan M."/>
            <person name="Liu Z."/>
            <person name="Sun F."/>
            <person name="Lim Y.P."/>
            <person name="Lyons E."/>
            <person name="Town C.D."/>
            <person name="Bancroft I."/>
            <person name="Wang X."/>
            <person name="Meng J."/>
            <person name="Ma J."/>
            <person name="Pires J.C."/>
            <person name="King G.J."/>
            <person name="Brunel D."/>
            <person name="Delourme R."/>
            <person name="Renard M."/>
            <person name="Aury J.M."/>
            <person name="Adams K.L."/>
            <person name="Batley J."/>
            <person name="Snowdon R.J."/>
            <person name="Tost J."/>
            <person name="Edwards D."/>
            <person name="Zhou Y."/>
            <person name="Hua W."/>
            <person name="Sharpe A.G."/>
            <person name="Paterson A.H."/>
            <person name="Guan C."/>
            <person name="Wincker P."/>
        </authorList>
    </citation>
    <scope>NUCLEOTIDE SEQUENCE [LARGE SCALE GENOMIC DNA]</scope>
    <source>
        <strain evidence="4">cv. Darmor-bzh</strain>
    </source>
</reference>
<keyword evidence="1" id="KW-1133">Transmembrane helix</keyword>
<feature type="transmembrane region" description="Helical" evidence="1">
    <location>
        <begin position="35"/>
        <end position="57"/>
    </location>
</feature>
<dbReference type="OMA" id="INEASPW"/>
<gene>
    <name evidence="3" type="primary">BnaC04g53450D</name>
    <name evidence="3" type="ORF">GSBRNA2T00033997001</name>
</gene>
<dbReference type="Proteomes" id="UP000028999">
    <property type="component" value="Unassembled WGS sequence"/>
</dbReference>
<evidence type="ECO:0000313" key="4">
    <source>
        <dbReference type="Proteomes" id="UP000028999"/>
    </source>
</evidence>
<accession>A0A078J878</accession>
<keyword evidence="4" id="KW-1185">Reference proteome</keyword>
<organism evidence="3 4">
    <name type="scientific">Brassica napus</name>
    <name type="common">Rape</name>
    <dbReference type="NCBI Taxonomy" id="3708"/>
    <lineage>
        <taxon>Eukaryota</taxon>
        <taxon>Viridiplantae</taxon>
        <taxon>Streptophyta</taxon>
        <taxon>Embryophyta</taxon>
        <taxon>Tracheophyta</taxon>
        <taxon>Spermatophyta</taxon>
        <taxon>Magnoliopsida</taxon>
        <taxon>eudicotyledons</taxon>
        <taxon>Gunneridae</taxon>
        <taxon>Pentapetalae</taxon>
        <taxon>rosids</taxon>
        <taxon>malvids</taxon>
        <taxon>Brassicales</taxon>
        <taxon>Brassicaceae</taxon>
        <taxon>Brassiceae</taxon>
        <taxon>Brassica</taxon>
    </lineage>
</organism>
<name>A0A078J878_BRANA</name>
<keyword evidence="1" id="KW-0472">Membrane</keyword>
<evidence type="ECO:0000256" key="1">
    <source>
        <dbReference type="SAM" id="Phobius"/>
    </source>
</evidence>
<dbReference type="PANTHER" id="PTHR35481:SF3">
    <property type="entry name" value="(RAPE) HYPOTHETICAL PROTEIN"/>
    <property type="match status" value="1"/>
</dbReference>
<dbReference type="InterPro" id="IPR057225">
    <property type="entry name" value="DUF7903"/>
</dbReference>
<dbReference type="PaxDb" id="3708-A0A078J878"/>
<keyword evidence="1" id="KW-0812">Transmembrane</keyword>
<dbReference type="Gramene" id="CDY61536">
    <property type="protein sequence ID" value="CDY61536"/>
    <property type="gene ID" value="GSBRNA2T00033997001"/>
</dbReference>
<dbReference type="Pfam" id="PF25475">
    <property type="entry name" value="DUF7903"/>
    <property type="match status" value="1"/>
</dbReference>
<protein>
    <submittedName>
        <fullName evidence="3">BnaC04g53450D protein</fullName>
    </submittedName>
</protein>
<dbReference type="PANTHER" id="PTHR35481">
    <property type="entry name" value="DNA-DIRECTED RNA POLYMERASE SUBUNIT ALPHA"/>
    <property type="match status" value="1"/>
</dbReference>
<feature type="domain" description="DUF7903" evidence="2">
    <location>
        <begin position="113"/>
        <end position="462"/>
    </location>
</feature>
<dbReference type="AlphaFoldDB" id="A0A078J878"/>